<dbReference type="EMBL" id="SCFR01000014">
    <property type="protein sequence ID" value="TFF65971.1"/>
    <property type="molecule type" value="Genomic_DNA"/>
</dbReference>
<dbReference type="GeneID" id="97031076"/>
<evidence type="ECO:0000256" key="4">
    <source>
        <dbReference type="ARBA" id="ARBA00016962"/>
    </source>
</evidence>
<feature type="domain" description="ABC3 transporter permease C-terminal" evidence="12">
    <location>
        <begin position="259"/>
        <end position="370"/>
    </location>
</feature>
<keyword evidence="5" id="KW-0813">Transport</keyword>
<feature type="transmembrane region" description="Helical" evidence="11">
    <location>
        <begin position="342"/>
        <end position="362"/>
    </location>
</feature>
<feature type="transmembrane region" description="Helical" evidence="11">
    <location>
        <begin position="250"/>
        <end position="278"/>
    </location>
</feature>
<comment type="subcellular location">
    <subcellularLocation>
        <location evidence="1">Cell membrane</location>
        <topology evidence="1">Multi-pass membrane protein</topology>
    </subcellularLocation>
</comment>
<keyword evidence="9 11" id="KW-0472">Membrane</keyword>
<evidence type="ECO:0000256" key="6">
    <source>
        <dbReference type="ARBA" id="ARBA00022475"/>
    </source>
</evidence>
<evidence type="ECO:0000313" key="13">
    <source>
        <dbReference type="EMBL" id="TFF65971.1"/>
    </source>
</evidence>
<comment type="caution">
    <text evidence="13">The sequence shown here is derived from an EMBL/GenBank/DDBJ whole genome shotgun (WGS) entry which is preliminary data.</text>
</comment>
<dbReference type="AlphaFoldDB" id="A0A4R9C2J8"/>
<evidence type="ECO:0000256" key="7">
    <source>
        <dbReference type="ARBA" id="ARBA00022692"/>
    </source>
</evidence>
<evidence type="ECO:0000313" key="14">
    <source>
        <dbReference type="Proteomes" id="UP000297454"/>
    </source>
</evidence>
<evidence type="ECO:0000256" key="5">
    <source>
        <dbReference type="ARBA" id="ARBA00022448"/>
    </source>
</evidence>
<proteinExistence type="inferred from homology"/>
<name>A0A4R9C2J8_9FIRM</name>
<dbReference type="GO" id="GO:0005886">
    <property type="term" value="C:plasma membrane"/>
    <property type="evidence" value="ECO:0007669"/>
    <property type="project" value="UniProtKB-SubCell"/>
</dbReference>
<keyword evidence="8 11" id="KW-1133">Transmembrane helix</keyword>
<keyword evidence="6" id="KW-1003">Cell membrane</keyword>
<evidence type="ECO:0000256" key="10">
    <source>
        <dbReference type="ARBA" id="ARBA00024973"/>
    </source>
</evidence>
<keyword evidence="7 11" id="KW-0812">Transmembrane</keyword>
<sequence>MFLAIKEMKKEKSRFVLIICIVVLISYLVFFLTGLAYGLAKDNVTAVEMWNANKIVLKSGTNSNLSASMMDKKALDDLKNYDISPINLARVVAYKNSNESKENTINIAMIGLNQDSKAYPEIIEGKKPENKDQVLASISLKDEEKLEIGDKLLISMNDREYEIVGFTKESKYNVSSVIYTELNESSPNILSFVKHDAESNDDKTDATSGATKNIPERIAGIIVHGENDLKTNEKYDVISIDEFINEIPGYLAQVLTFGLMIGFLILISTIVLGVFMYIITMQKKQTFGIMKVQGISNLYISKSVIHQTFLVSVIGVLIGLGLNLVSEIFLPKTVPFKSNYTFYGLIALIIVVISLVGAIFSVRGVTKVDPLEVLD</sequence>
<organism evidence="13 14">
    <name type="scientific">Helcococcus ovis</name>
    <dbReference type="NCBI Taxonomy" id="72026"/>
    <lineage>
        <taxon>Bacteria</taxon>
        <taxon>Bacillati</taxon>
        <taxon>Bacillota</taxon>
        <taxon>Tissierellia</taxon>
        <taxon>Tissierellales</taxon>
        <taxon>Peptoniphilaceae</taxon>
        <taxon>Helcococcus</taxon>
    </lineage>
</organism>
<dbReference type="InterPro" id="IPR003838">
    <property type="entry name" value="ABC3_permease_C"/>
</dbReference>
<dbReference type="Pfam" id="PF02687">
    <property type="entry name" value="FtsX"/>
    <property type="match status" value="1"/>
</dbReference>
<dbReference type="RefSeq" id="WP_134711650.1">
    <property type="nucleotide sequence ID" value="NZ_CP119081.1"/>
</dbReference>
<reference evidence="13 14" key="1">
    <citation type="submission" date="2019-01" db="EMBL/GenBank/DDBJ databases">
        <title>Draft Genome Sequences of Helcococcus ovis Strains Isolated from the Uterus and Vagina of Dairy Cows with Metritis.</title>
        <authorList>
            <person name="Cunha F."/>
            <person name="Jeon S.J."/>
            <person name="Kutzer P."/>
            <person name="Galvao K.N."/>
        </authorList>
    </citation>
    <scope>NUCLEOTIDE SEQUENCE [LARGE SCALE GENOMIC DNA]</scope>
    <source>
        <strain evidence="13 14">KG-37</strain>
    </source>
</reference>
<feature type="transmembrane region" description="Helical" evidence="11">
    <location>
        <begin position="299"/>
        <end position="322"/>
    </location>
</feature>
<evidence type="ECO:0000256" key="2">
    <source>
        <dbReference type="ARBA" id="ARBA00008697"/>
    </source>
</evidence>
<evidence type="ECO:0000256" key="8">
    <source>
        <dbReference type="ARBA" id="ARBA00022989"/>
    </source>
</evidence>
<dbReference type="PANTHER" id="PTHR43738:SF1">
    <property type="entry name" value="HEMIN TRANSPORT SYSTEM PERMEASE PROTEIN HRTB-RELATED"/>
    <property type="match status" value="1"/>
</dbReference>
<evidence type="ECO:0000259" key="12">
    <source>
        <dbReference type="Pfam" id="PF02687"/>
    </source>
</evidence>
<dbReference type="Proteomes" id="UP000297454">
    <property type="component" value="Unassembled WGS sequence"/>
</dbReference>
<dbReference type="InterPro" id="IPR051125">
    <property type="entry name" value="ABC-4/HrtB_transporter"/>
</dbReference>
<comment type="subunit">
    <text evidence="3">The complex is composed of two ATP-binding proteins (HrtA), two transmembrane proteins (HrtB) and a solute-binding protein.</text>
</comment>
<accession>A0A4R9C2J8</accession>
<gene>
    <name evidence="13" type="ORF">EQF91_04885</name>
</gene>
<feature type="transmembrane region" description="Helical" evidence="11">
    <location>
        <begin position="15"/>
        <end position="39"/>
    </location>
</feature>
<evidence type="ECO:0000256" key="1">
    <source>
        <dbReference type="ARBA" id="ARBA00004651"/>
    </source>
</evidence>
<evidence type="ECO:0000256" key="3">
    <source>
        <dbReference type="ARBA" id="ARBA00011131"/>
    </source>
</evidence>
<evidence type="ECO:0000256" key="9">
    <source>
        <dbReference type="ARBA" id="ARBA00023136"/>
    </source>
</evidence>
<protein>
    <recommendedName>
        <fullName evidence="4">Putative hemin transport system permease protein HrtB</fullName>
    </recommendedName>
</protein>
<keyword evidence="14" id="KW-1185">Reference proteome</keyword>
<comment type="function">
    <text evidence="10">Part of the ABC transporter complex hrt involved in hemin import. Responsible for the translocation of the substrate across the membrane.</text>
</comment>
<dbReference type="PANTHER" id="PTHR43738">
    <property type="entry name" value="ABC TRANSPORTER, MEMBRANE PROTEIN"/>
    <property type="match status" value="1"/>
</dbReference>
<dbReference type="OrthoDB" id="384327at2"/>
<evidence type="ECO:0000256" key="11">
    <source>
        <dbReference type="SAM" id="Phobius"/>
    </source>
</evidence>
<comment type="similarity">
    <text evidence="2">Belongs to the ABC-4 integral membrane protein family. HrtB subfamily.</text>
</comment>